<evidence type="ECO:0000256" key="1">
    <source>
        <dbReference type="ARBA" id="ARBA00022741"/>
    </source>
</evidence>
<dbReference type="PROSITE" id="PS00675">
    <property type="entry name" value="SIGMA54_INTERACT_1"/>
    <property type="match status" value="1"/>
</dbReference>
<keyword evidence="3" id="KW-0805">Transcription regulation</keyword>
<dbReference type="Gene3D" id="3.40.50.300">
    <property type="entry name" value="P-loop containing nucleotide triphosphate hydrolases"/>
    <property type="match status" value="1"/>
</dbReference>
<dbReference type="RefSeq" id="WP_345734364.1">
    <property type="nucleotide sequence ID" value="NZ_BAABIA010000001.1"/>
</dbReference>
<dbReference type="InterPro" id="IPR025944">
    <property type="entry name" value="Sigma_54_int_dom_CS"/>
</dbReference>
<keyword evidence="6" id="KW-0597">Phosphoprotein</keyword>
<dbReference type="InterPro" id="IPR001789">
    <property type="entry name" value="Sig_transdc_resp-reg_receiver"/>
</dbReference>
<dbReference type="SUPFAM" id="SSF52172">
    <property type="entry name" value="CheY-like"/>
    <property type="match status" value="1"/>
</dbReference>
<sequence>MNRPRILIADDTPASLSLLSHVLEPQGYEILAVSSGKDALKLAERAQPDLILLDVMMPGHDGFHVCRTLKADEATRDVPVIFITSRNETASVLNGFRMGAVDYIVKPFQAEEVVTRVATHLKISRLTRELQQRNAELEAEGSRRVAAETSRDKATQKLSTLASREAERWGLDGFVGESPHMKRILADIERLRQFSKTSVLITGESGTGKELVARALHHHSSRAAEAFIPVNCVAVPADLLESLFFGHVKGAFTGATADRKGYFELADGGTLFLDEIGDMPAALQAKLLRVLEDGEVTPVGSTKSHRVDVRVLSATNADLAAKILTGDFRQDLYYRLARYTVETAPLRERREDLPLLAGHFLKVFAAEMGMTAPSLDASALALLSHHSFPGNVRELKNAMERALILSGGQTVKREHLQLFEPVLAPATVAKAPARTAADTVPLDLGAAEHTLIQRALEQTGGNVTEAARLLNVNRSRIYRRMPVSK</sequence>
<keyword evidence="10" id="KW-1185">Reference proteome</keyword>
<dbReference type="PANTHER" id="PTHR32071">
    <property type="entry name" value="TRANSCRIPTIONAL REGULATORY PROTEIN"/>
    <property type="match status" value="1"/>
</dbReference>
<name>A0ABP9NSB2_9BACT</name>
<dbReference type="InterPro" id="IPR002078">
    <property type="entry name" value="Sigma_54_int"/>
</dbReference>
<dbReference type="SUPFAM" id="SSF46689">
    <property type="entry name" value="Homeodomain-like"/>
    <property type="match status" value="1"/>
</dbReference>
<dbReference type="InterPro" id="IPR002197">
    <property type="entry name" value="HTH_Fis"/>
</dbReference>
<dbReference type="PROSITE" id="PS00676">
    <property type="entry name" value="SIGMA54_INTERACT_2"/>
    <property type="match status" value="1"/>
</dbReference>
<dbReference type="InterPro" id="IPR003593">
    <property type="entry name" value="AAA+_ATPase"/>
</dbReference>
<dbReference type="PROSITE" id="PS00688">
    <property type="entry name" value="SIGMA54_INTERACT_3"/>
    <property type="match status" value="1"/>
</dbReference>
<dbReference type="Pfam" id="PF00072">
    <property type="entry name" value="Response_reg"/>
    <property type="match status" value="1"/>
</dbReference>
<evidence type="ECO:0000256" key="2">
    <source>
        <dbReference type="ARBA" id="ARBA00022840"/>
    </source>
</evidence>
<keyword evidence="5" id="KW-0804">Transcription</keyword>
<evidence type="ECO:0000259" key="8">
    <source>
        <dbReference type="PROSITE" id="PS50110"/>
    </source>
</evidence>
<dbReference type="Gene3D" id="1.10.8.60">
    <property type="match status" value="1"/>
</dbReference>
<dbReference type="Gene3D" id="1.10.10.60">
    <property type="entry name" value="Homeodomain-like"/>
    <property type="match status" value="1"/>
</dbReference>
<gene>
    <name evidence="9" type="ORF">GCM10023213_00520</name>
</gene>
<dbReference type="Proteomes" id="UP001499852">
    <property type="component" value="Unassembled WGS sequence"/>
</dbReference>
<evidence type="ECO:0000256" key="5">
    <source>
        <dbReference type="ARBA" id="ARBA00023163"/>
    </source>
</evidence>
<feature type="domain" description="Sigma-54 factor interaction" evidence="7">
    <location>
        <begin position="174"/>
        <end position="404"/>
    </location>
</feature>
<dbReference type="PROSITE" id="PS50110">
    <property type="entry name" value="RESPONSE_REGULATORY"/>
    <property type="match status" value="1"/>
</dbReference>
<dbReference type="CDD" id="cd00009">
    <property type="entry name" value="AAA"/>
    <property type="match status" value="1"/>
</dbReference>
<protein>
    <submittedName>
        <fullName evidence="9">Sigma-54 dependent transcriptional regulator</fullName>
    </submittedName>
</protein>
<dbReference type="PROSITE" id="PS50045">
    <property type="entry name" value="SIGMA54_INTERACT_4"/>
    <property type="match status" value="1"/>
</dbReference>
<evidence type="ECO:0000256" key="6">
    <source>
        <dbReference type="PROSITE-ProRule" id="PRU00169"/>
    </source>
</evidence>
<feature type="domain" description="Response regulatory" evidence="8">
    <location>
        <begin position="5"/>
        <end position="121"/>
    </location>
</feature>
<dbReference type="InterPro" id="IPR011006">
    <property type="entry name" value="CheY-like_superfamily"/>
</dbReference>
<dbReference type="InterPro" id="IPR009057">
    <property type="entry name" value="Homeodomain-like_sf"/>
</dbReference>
<evidence type="ECO:0000256" key="3">
    <source>
        <dbReference type="ARBA" id="ARBA00023015"/>
    </source>
</evidence>
<dbReference type="Gene3D" id="3.40.50.2300">
    <property type="match status" value="1"/>
</dbReference>
<proteinExistence type="predicted"/>
<dbReference type="PRINTS" id="PR01590">
    <property type="entry name" value="HTHFIS"/>
</dbReference>
<comment type="caution">
    <text evidence="9">The sequence shown here is derived from an EMBL/GenBank/DDBJ whole genome shotgun (WGS) entry which is preliminary data.</text>
</comment>
<keyword evidence="4" id="KW-0238">DNA-binding</keyword>
<dbReference type="InterPro" id="IPR027417">
    <property type="entry name" value="P-loop_NTPase"/>
</dbReference>
<dbReference type="InterPro" id="IPR025662">
    <property type="entry name" value="Sigma_54_int_dom_ATP-bd_1"/>
</dbReference>
<organism evidence="9 10">
    <name type="scientific">Prosthecobacter algae</name>
    <dbReference type="NCBI Taxonomy" id="1144682"/>
    <lineage>
        <taxon>Bacteria</taxon>
        <taxon>Pseudomonadati</taxon>
        <taxon>Verrucomicrobiota</taxon>
        <taxon>Verrucomicrobiia</taxon>
        <taxon>Verrucomicrobiales</taxon>
        <taxon>Verrucomicrobiaceae</taxon>
        <taxon>Prosthecobacter</taxon>
    </lineage>
</organism>
<dbReference type="InterPro" id="IPR025943">
    <property type="entry name" value="Sigma_54_int_dom_ATP-bd_2"/>
</dbReference>
<evidence type="ECO:0000256" key="4">
    <source>
        <dbReference type="ARBA" id="ARBA00023125"/>
    </source>
</evidence>
<evidence type="ECO:0000259" key="7">
    <source>
        <dbReference type="PROSITE" id="PS50045"/>
    </source>
</evidence>
<dbReference type="SUPFAM" id="SSF52540">
    <property type="entry name" value="P-loop containing nucleoside triphosphate hydrolases"/>
    <property type="match status" value="1"/>
</dbReference>
<dbReference type="Pfam" id="PF02954">
    <property type="entry name" value="HTH_8"/>
    <property type="match status" value="1"/>
</dbReference>
<dbReference type="CDD" id="cd19920">
    <property type="entry name" value="REC_PA4781-like"/>
    <property type="match status" value="1"/>
</dbReference>
<dbReference type="SMART" id="SM00448">
    <property type="entry name" value="REC"/>
    <property type="match status" value="1"/>
</dbReference>
<keyword evidence="1" id="KW-0547">Nucleotide-binding</keyword>
<dbReference type="EMBL" id="BAABIA010000001">
    <property type="protein sequence ID" value="GAA5132397.1"/>
    <property type="molecule type" value="Genomic_DNA"/>
</dbReference>
<keyword evidence="2" id="KW-0067">ATP-binding</keyword>
<evidence type="ECO:0000313" key="9">
    <source>
        <dbReference type="EMBL" id="GAA5132397.1"/>
    </source>
</evidence>
<accession>A0ABP9NSB2</accession>
<evidence type="ECO:0000313" key="10">
    <source>
        <dbReference type="Proteomes" id="UP001499852"/>
    </source>
</evidence>
<dbReference type="Pfam" id="PF00158">
    <property type="entry name" value="Sigma54_activat"/>
    <property type="match status" value="1"/>
</dbReference>
<dbReference type="InterPro" id="IPR058031">
    <property type="entry name" value="AAA_lid_NorR"/>
</dbReference>
<reference evidence="10" key="1">
    <citation type="journal article" date="2019" name="Int. J. Syst. Evol. Microbiol.">
        <title>The Global Catalogue of Microorganisms (GCM) 10K type strain sequencing project: providing services to taxonomists for standard genome sequencing and annotation.</title>
        <authorList>
            <consortium name="The Broad Institute Genomics Platform"/>
            <consortium name="The Broad Institute Genome Sequencing Center for Infectious Disease"/>
            <person name="Wu L."/>
            <person name="Ma J."/>
        </authorList>
    </citation>
    <scope>NUCLEOTIDE SEQUENCE [LARGE SCALE GENOMIC DNA]</scope>
    <source>
        <strain evidence="10">JCM 18053</strain>
    </source>
</reference>
<feature type="modified residue" description="4-aspartylphosphate" evidence="6">
    <location>
        <position position="54"/>
    </location>
</feature>
<dbReference type="Pfam" id="PF25601">
    <property type="entry name" value="AAA_lid_14"/>
    <property type="match status" value="1"/>
</dbReference>
<dbReference type="SMART" id="SM00382">
    <property type="entry name" value="AAA"/>
    <property type="match status" value="1"/>
</dbReference>